<comment type="caution">
    <text evidence="1">The sequence shown here is derived from an EMBL/GenBank/DDBJ whole genome shotgun (WGS) entry which is preliminary data.</text>
</comment>
<reference evidence="1" key="1">
    <citation type="submission" date="2021-08" db="EMBL/GenBank/DDBJ databases">
        <authorList>
            <person name="Stevens D.C."/>
        </authorList>
    </citation>
    <scope>NUCLEOTIDE SEQUENCE</scope>
    <source>
        <strain evidence="1">DSM 53165</strain>
    </source>
</reference>
<proteinExistence type="predicted"/>
<gene>
    <name evidence="1" type="ORF">K7C98_18185</name>
</gene>
<sequence>MAFPPLAEILPHRPPMLLLDAMTAIEVQSVTCSATVRAGAPFVTGERASSLLAVEYFAQAVAAMFAYKARGGDAGPFRGLLLGVRDLELEVSHLRVGDELRVHCREQWASGPVAQYHCQLSRGDERLASGAVTVLRGDPAEFAAAARPDLVEPAS</sequence>
<evidence type="ECO:0000313" key="2">
    <source>
        <dbReference type="Proteomes" id="UP001139031"/>
    </source>
</evidence>
<name>A0ABS7TSH8_9BACT</name>
<dbReference type="Gene3D" id="3.10.129.10">
    <property type="entry name" value="Hotdog Thioesterase"/>
    <property type="match status" value="1"/>
</dbReference>
<accession>A0ABS7TSH8</accession>
<protein>
    <recommendedName>
        <fullName evidence="3">3-hydroxylacyl-ACP dehydratase</fullName>
    </recommendedName>
</protein>
<dbReference type="InterPro" id="IPR029069">
    <property type="entry name" value="HotDog_dom_sf"/>
</dbReference>
<evidence type="ECO:0000313" key="1">
    <source>
        <dbReference type="EMBL" id="MBZ5711180.1"/>
    </source>
</evidence>
<dbReference type="Pfam" id="PF22817">
    <property type="entry name" value="ApeP-like"/>
    <property type="match status" value="1"/>
</dbReference>
<keyword evidence="2" id="KW-1185">Reference proteome</keyword>
<dbReference type="RefSeq" id="WP_224192953.1">
    <property type="nucleotide sequence ID" value="NZ_JAIRAU010000024.1"/>
</dbReference>
<dbReference type="SUPFAM" id="SSF54637">
    <property type="entry name" value="Thioesterase/thiol ester dehydrase-isomerase"/>
    <property type="match status" value="1"/>
</dbReference>
<dbReference type="InterPro" id="IPR016776">
    <property type="entry name" value="ApeP-like_dehydratase"/>
</dbReference>
<organism evidence="1 2">
    <name type="scientific">Nannocystis pusilla</name>
    <dbReference type="NCBI Taxonomy" id="889268"/>
    <lineage>
        <taxon>Bacteria</taxon>
        <taxon>Pseudomonadati</taxon>
        <taxon>Myxococcota</taxon>
        <taxon>Polyangia</taxon>
        <taxon>Nannocystales</taxon>
        <taxon>Nannocystaceae</taxon>
        <taxon>Nannocystis</taxon>
    </lineage>
</organism>
<evidence type="ECO:0008006" key="3">
    <source>
        <dbReference type="Google" id="ProtNLM"/>
    </source>
</evidence>
<dbReference type="Proteomes" id="UP001139031">
    <property type="component" value="Unassembled WGS sequence"/>
</dbReference>
<dbReference type="EMBL" id="JAIRAU010000024">
    <property type="protein sequence ID" value="MBZ5711180.1"/>
    <property type="molecule type" value="Genomic_DNA"/>
</dbReference>